<dbReference type="Pfam" id="PF01288">
    <property type="entry name" value="HPPK"/>
    <property type="match status" value="1"/>
</dbReference>
<dbReference type="CDD" id="cd00483">
    <property type="entry name" value="HPPK"/>
    <property type="match status" value="1"/>
</dbReference>
<dbReference type="InterPro" id="IPR000550">
    <property type="entry name" value="Hppk"/>
</dbReference>
<dbReference type="EMBL" id="JBHSEI010000007">
    <property type="protein sequence ID" value="MFC4638937.1"/>
    <property type="molecule type" value="Genomic_DNA"/>
</dbReference>
<dbReference type="EC" id="2.7.6.3" evidence="2"/>
<keyword evidence="5" id="KW-0418">Kinase</keyword>
<evidence type="ECO:0000256" key="1">
    <source>
        <dbReference type="ARBA" id="ARBA00005051"/>
    </source>
</evidence>
<dbReference type="Gene3D" id="3.30.70.560">
    <property type="entry name" value="7,8-Dihydro-6-hydroxymethylpterin-pyrophosphokinase HPPK"/>
    <property type="match status" value="1"/>
</dbReference>
<keyword evidence="7" id="KW-0289">Folate biosynthesis</keyword>
<evidence type="ECO:0000256" key="4">
    <source>
        <dbReference type="ARBA" id="ARBA00022741"/>
    </source>
</evidence>
<evidence type="ECO:0000256" key="3">
    <source>
        <dbReference type="ARBA" id="ARBA00022679"/>
    </source>
</evidence>
<evidence type="ECO:0000256" key="7">
    <source>
        <dbReference type="ARBA" id="ARBA00022909"/>
    </source>
</evidence>
<feature type="compositionally biased region" description="Basic and acidic residues" evidence="8">
    <location>
        <begin position="163"/>
        <end position="173"/>
    </location>
</feature>
<evidence type="ECO:0000256" key="6">
    <source>
        <dbReference type="ARBA" id="ARBA00022840"/>
    </source>
</evidence>
<dbReference type="InterPro" id="IPR035907">
    <property type="entry name" value="Hppk_sf"/>
</dbReference>
<keyword evidence="11" id="KW-1185">Reference proteome</keyword>
<feature type="domain" description="7,8-dihydro-6-hydroxymethylpterin-pyrophosphokinase" evidence="9">
    <location>
        <begin position="82"/>
        <end position="93"/>
    </location>
</feature>
<keyword evidence="6" id="KW-0067">ATP-binding</keyword>
<comment type="pathway">
    <text evidence="1">Cofactor biosynthesis; tetrahydrofolate biosynthesis; 2-amino-4-hydroxy-6-hydroxymethyl-7,8-dihydropteridine diphosphate from 7,8-dihydroneopterin triphosphate: step 4/4.</text>
</comment>
<dbReference type="PROSITE" id="PS00794">
    <property type="entry name" value="HPPK"/>
    <property type="match status" value="1"/>
</dbReference>
<dbReference type="RefSeq" id="WP_380061938.1">
    <property type="nucleotide sequence ID" value="NZ_JBHSEI010000007.1"/>
</dbReference>
<dbReference type="SUPFAM" id="SSF55083">
    <property type="entry name" value="6-hydroxymethyl-7,8-dihydropterin pyrophosphokinase, HPPK"/>
    <property type="match status" value="1"/>
</dbReference>
<comment type="caution">
    <text evidence="10">The sequence shown here is derived from an EMBL/GenBank/DDBJ whole genome shotgun (WGS) entry which is preliminary data.</text>
</comment>
<dbReference type="NCBIfam" id="TIGR01498">
    <property type="entry name" value="folK"/>
    <property type="match status" value="1"/>
</dbReference>
<reference evidence="11" key="1">
    <citation type="journal article" date="2019" name="Int. J. Syst. Evol. Microbiol.">
        <title>The Global Catalogue of Microorganisms (GCM) 10K type strain sequencing project: providing services to taxonomists for standard genome sequencing and annotation.</title>
        <authorList>
            <consortium name="The Broad Institute Genomics Platform"/>
            <consortium name="The Broad Institute Genome Sequencing Center for Infectious Disease"/>
            <person name="Wu L."/>
            <person name="Ma J."/>
        </authorList>
    </citation>
    <scope>NUCLEOTIDE SEQUENCE [LARGE SCALE GENOMIC DNA]</scope>
    <source>
        <strain evidence="11">CCUG 55995</strain>
    </source>
</reference>
<keyword evidence="4" id="KW-0547">Nucleotide-binding</keyword>
<dbReference type="Proteomes" id="UP001595952">
    <property type="component" value="Unassembled WGS sequence"/>
</dbReference>
<evidence type="ECO:0000313" key="10">
    <source>
        <dbReference type="EMBL" id="MFC4638937.1"/>
    </source>
</evidence>
<evidence type="ECO:0000256" key="5">
    <source>
        <dbReference type="ARBA" id="ARBA00022777"/>
    </source>
</evidence>
<evidence type="ECO:0000256" key="2">
    <source>
        <dbReference type="ARBA" id="ARBA00013253"/>
    </source>
</evidence>
<accession>A0ABV9IA86</accession>
<organism evidence="10 11">
    <name type="scientific">Deinococcus hohokamensis</name>
    <dbReference type="NCBI Taxonomy" id="309883"/>
    <lineage>
        <taxon>Bacteria</taxon>
        <taxon>Thermotogati</taxon>
        <taxon>Deinococcota</taxon>
        <taxon>Deinococci</taxon>
        <taxon>Deinococcales</taxon>
        <taxon>Deinococcaceae</taxon>
        <taxon>Deinococcus</taxon>
    </lineage>
</organism>
<dbReference type="PANTHER" id="PTHR43071:SF1">
    <property type="entry name" value="2-AMINO-4-HYDROXY-6-HYDROXYMETHYLDIHYDROPTERIDINE PYROPHOSPHOKINASE"/>
    <property type="match status" value="1"/>
</dbReference>
<dbReference type="PANTHER" id="PTHR43071">
    <property type="entry name" value="2-AMINO-4-HYDROXY-6-HYDROXYMETHYLDIHYDROPTERIDINE PYROPHOSPHOKINASE"/>
    <property type="match status" value="1"/>
</dbReference>
<protein>
    <recommendedName>
        <fullName evidence="2">2-amino-4-hydroxy-6-hydroxymethyldihydropteridine diphosphokinase</fullName>
        <ecNumber evidence="2">2.7.6.3</ecNumber>
    </recommendedName>
</protein>
<gene>
    <name evidence="10" type="primary">folK</name>
    <name evidence="10" type="ORF">ACFO0D_11375</name>
</gene>
<evidence type="ECO:0000313" key="11">
    <source>
        <dbReference type="Proteomes" id="UP001595952"/>
    </source>
</evidence>
<proteinExistence type="predicted"/>
<name>A0ABV9IA86_9DEIO</name>
<keyword evidence="3 10" id="KW-0808">Transferase</keyword>
<evidence type="ECO:0000259" key="9">
    <source>
        <dbReference type="PROSITE" id="PS00794"/>
    </source>
</evidence>
<feature type="region of interest" description="Disordered" evidence="8">
    <location>
        <begin position="152"/>
        <end position="173"/>
    </location>
</feature>
<sequence>MALGANLGDALETLRWALAELARLGEVRAVSGLYRTAPVGGPPGQPDYLNAVVRLQTSLDAPALLRALHAAEAQAGRIRHERWAARVLDLDLLLYGTQVLDDPGLTLPHPRAWERAFVLRPLADLNPALRHPVTGESAEEALARVDQRGVAPAGLDWPASPDTGRDAGRYAGS</sequence>
<dbReference type="GO" id="GO:0003848">
    <property type="term" value="F:2-amino-4-hydroxy-6-hydroxymethyldihydropteridine diphosphokinase activity"/>
    <property type="evidence" value="ECO:0007669"/>
    <property type="project" value="UniProtKB-EC"/>
</dbReference>
<evidence type="ECO:0000256" key="8">
    <source>
        <dbReference type="SAM" id="MobiDB-lite"/>
    </source>
</evidence>